<dbReference type="AlphaFoldDB" id="A0AA91ZTI7"/>
<dbReference type="Pfam" id="PF05521">
    <property type="entry name" value="Phage_HCP"/>
    <property type="match status" value="1"/>
</dbReference>
<dbReference type="RefSeq" id="WP_097894679.1">
    <property type="nucleotide sequence ID" value="NZ_NVOR01000057.1"/>
</dbReference>
<dbReference type="InterPro" id="IPR038666">
    <property type="entry name" value="SSP1_head-tail_sf"/>
</dbReference>
<comment type="caution">
    <text evidence="1">The sequence shown here is derived from an EMBL/GenBank/DDBJ whole genome shotgun (WGS) entry which is preliminary data.</text>
</comment>
<organism evidence="1 2">
    <name type="scientific">Bacillus pseudomycoides</name>
    <dbReference type="NCBI Taxonomy" id="64104"/>
    <lineage>
        <taxon>Bacteria</taxon>
        <taxon>Bacillati</taxon>
        <taxon>Bacillota</taxon>
        <taxon>Bacilli</taxon>
        <taxon>Bacillales</taxon>
        <taxon>Bacillaceae</taxon>
        <taxon>Bacillus</taxon>
        <taxon>Bacillus cereus group</taxon>
    </lineage>
</organism>
<evidence type="ECO:0000313" key="1">
    <source>
        <dbReference type="EMBL" id="PED81668.1"/>
    </source>
</evidence>
<dbReference type="InterPro" id="IPR008767">
    <property type="entry name" value="Phage_SPP1_head-tail_adaptor"/>
</dbReference>
<dbReference type="Gene3D" id="2.40.10.270">
    <property type="entry name" value="Bacteriophage SPP1 head-tail adaptor protein"/>
    <property type="match status" value="1"/>
</dbReference>
<dbReference type="NCBIfam" id="TIGR01563">
    <property type="entry name" value="gp16_SPP1"/>
    <property type="match status" value="1"/>
</dbReference>
<dbReference type="EMBL" id="NVOR01000057">
    <property type="protein sequence ID" value="PED81668.1"/>
    <property type="molecule type" value="Genomic_DNA"/>
</dbReference>
<sequence length="108" mass="12844">MSLDMRHRIDIYSNIKVTNELNEKDCEWIKIKSVWAAIIPQTGHLQKQVAETILTHVTHKIIVRYESGKDITKDMKIKFNGNQFEIKYILNPYFKNETLEIFCQELME</sequence>
<name>A0AA91ZTI7_9BACI</name>
<protein>
    <submittedName>
        <fullName evidence="1">Head-tail adaptor protein</fullName>
    </submittedName>
</protein>
<evidence type="ECO:0000313" key="2">
    <source>
        <dbReference type="Proteomes" id="UP000221020"/>
    </source>
</evidence>
<gene>
    <name evidence="1" type="ORF">CON65_15895</name>
</gene>
<dbReference type="Proteomes" id="UP000221020">
    <property type="component" value="Unassembled WGS sequence"/>
</dbReference>
<accession>A0AA91ZTI7</accession>
<proteinExistence type="predicted"/>
<reference evidence="1 2" key="1">
    <citation type="submission" date="2017-09" db="EMBL/GenBank/DDBJ databases">
        <title>Large-scale bioinformatics analysis of Bacillus genomes uncovers conserved roles of natural products in bacterial physiology.</title>
        <authorList>
            <consortium name="Agbiome Team Llc"/>
            <person name="Bleich R.M."/>
            <person name="Grubbs K.J."/>
            <person name="Santa Maria K.C."/>
            <person name="Allen S.E."/>
            <person name="Farag S."/>
            <person name="Shank E.A."/>
            <person name="Bowers A."/>
        </authorList>
    </citation>
    <scope>NUCLEOTIDE SEQUENCE [LARGE SCALE GENOMIC DNA]</scope>
    <source>
        <strain evidence="1 2">AFS092012</strain>
    </source>
</reference>